<dbReference type="FunFam" id="3.70.10.10:FF:000010">
    <property type="entry name" value="Checkpoint protein"/>
    <property type="match status" value="1"/>
</dbReference>
<evidence type="ECO:0000313" key="5">
    <source>
        <dbReference type="EMBL" id="CAA7391029.1"/>
    </source>
</evidence>
<dbReference type="GO" id="GO:0000724">
    <property type="term" value="P:double-strand break repair via homologous recombination"/>
    <property type="evidence" value="ECO:0007669"/>
    <property type="project" value="TreeGrafter"/>
</dbReference>
<name>A0A7I8K3S0_SPIIN</name>
<protein>
    <recommendedName>
        <fullName evidence="4">Checkpoint protein</fullName>
    </recommendedName>
</protein>
<sequence>MKFKASLTHDGVNLLDRRFMPALDKVGRICHVYLTRDHAMFLHNLLNGDGVQCVAQFDKDLLFLDYRISSKNEDRIAFSLDLALLHRALRSALSILQRQGGCDPRDSVGSPLQIQIKLLKKIPAGSQQPTPFLSFETKGHKSAVIHDVPISRPLSRDDVMELQAALDMAQQLPQTLVQVPDLAQLQNLVERLKNVGDLLSVSITQYGDLHLQVSTGLVTMGSEFRRLRVLGDRADAPQGNQNLTAASRTRLAIERGEAQSVQVSMKHLSKSLQCHSAKPDCAYYGIAPQGACLTVIYQFFQPGTRQMDKSISLHCRLPVLEPDYA</sequence>
<dbReference type="GO" id="GO:0005730">
    <property type="term" value="C:nucleolus"/>
    <property type="evidence" value="ECO:0007669"/>
    <property type="project" value="InterPro"/>
</dbReference>
<dbReference type="InterPro" id="IPR016580">
    <property type="entry name" value="HUS1"/>
</dbReference>
<keyword evidence="6" id="KW-1185">Reference proteome</keyword>
<dbReference type="GO" id="GO:0030896">
    <property type="term" value="C:checkpoint clamp complex"/>
    <property type="evidence" value="ECO:0007669"/>
    <property type="project" value="InterPro"/>
</dbReference>
<dbReference type="PANTHER" id="PTHR12900:SF0">
    <property type="entry name" value="CHECKPOINT PROTEIN"/>
    <property type="match status" value="1"/>
</dbReference>
<dbReference type="InterPro" id="IPR007150">
    <property type="entry name" value="HUS1/Mec3"/>
</dbReference>
<keyword evidence="3" id="KW-0539">Nucleus</keyword>
<dbReference type="Gene3D" id="3.70.10.10">
    <property type="match status" value="1"/>
</dbReference>
<evidence type="ECO:0000256" key="1">
    <source>
        <dbReference type="ARBA" id="ARBA00004123"/>
    </source>
</evidence>
<dbReference type="Pfam" id="PF04005">
    <property type="entry name" value="Hus1"/>
    <property type="match status" value="1"/>
</dbReference>
<organism evidence="5 6">
    <name type="scientific">Spirodela intermedia</name>
    <name type="common">Intermediate duckweed</name>
    <dbReference type="NCBI Taxonomy" id="51605"/>
    <lineage>
        <taxon>Eukaryota</taxon>
        <taxon>Viridiplantae</taxon>
        <taxon>Streptophyta</taxon>
        <taxon>Embryophyta</taxon>
        <taxon>Tracheophyta</taxon>
        <taxon>Spermatophyta</taxon>
        <taxon>Magnoliopsida</taxon>
        <taxon>Liliopsida</taxon>
        <taxon>Araceae</taxon>
        <taxon>Lemnoideae</taxon>
        <taxon>Spirodela</taxon>
    </lineage>
</organism>
<evidence type="ECO:0000256" key="4">
    <source>
        <dbReference type="PIRNR" id="PIRNR011312"/>
    </source>
</evidence>
<gene>
    <name evidence="5" type="ORF">SI8410_02002418</name>
</gene>
<dbReference type="GO" id="GO:0000723">
    <property type="term" value="P:telomere maintenance"/>
    <property type="evidence" value="ECO:0007669"/>
    <property type="project" value="TreeGrafter"/>
</dbReference>
<evidence type="ECO:0000256" key="2">
    <source>
        <dbReference type="ARBA" id="ARBA00005563"/>
    </source>
</evidence>
<dbReference type="GO" id="GO:0031573">
    <property type="term" value="P:mitotic intra-S DNA damage checkpoint signaling"/>
    <property type="evidence" value="ECO:0007669"/>
    <property type="project" value="TreeGrafter"/>
</dbReference>
<accession>A0A7I8K3S0</accession>
<comment type="similarity">
    <text evidence="2 4">Belongs to the HUS1 family.</text>
</comment>
<proteinExistence type="inferred from homology"/>
<dbReference type="GO" id="GO:0006289">
    <property type="term" value="P:nucleotide-excision repair"/>
    <property type="evidence" value="ECO:0007669"/>
    <property type="project" value="TreeGrafter"/>
</dbReference>
<dbReference type="GO" id="GO:0035861">
    <property type="term" value="C:site of double-strand break"/>
    <property type="evidence" value="ECO:0007669"/>
    <property type="project" value="TreeGrafter"/>
</dbReference>
<dbReference type="AlphaFoldDB" id="A0A7I8K3S0"/>
<dbReference type="PIRSF" id="PIRSF011312">
    <property type="entry name" value="Cell_cycle_HUS1"/>
    <property type="match status" value="1"/>
</dbReference>
<dbReference type="EMBL" id="LR746265">
    <property type="protein sequence ID" value="CAA7391029.1"/>
    <property type="molecule type" value="Genomic_DNA"/>
</dbReference>
<dbReference type="OrthoDB" id="337750at2759"/>
<reference evidence="5" key="1">
    <citation type="submission" date="2020-02" db="EMBL/GenBank/DDBJ databases">
        <authorList>
            <person name="Scholz U."/>
            <person name="Mascher M."/>
            <person name="Fiebig A."/>
        </authorList>
    </citation>
    <scope>NUCLEOTIDE SEQUENCE</scope>
</reference>
<dbReference type="Proteomes" id="UP000663760">
    <property type="component" value="Chromosome 2"/>
</dbReference>
<evidence type="ECO:0000256" key="3">
    <source>
        <dbReference type="ARBA" id="ARBA00023242"/>
    </source>
</evidence>
<dbReference type="GO" id="GO:0033314">
    <property type="term" value="P:mitotic DNA replication checkpoint signaling"/>
    <property type="evidence" value="ECO:0007669"/>
    <property type="project" value="TreeGrafter"/>
</dbReference>
<evidence type="ECO:0000313" key="6">
    <source>
        <dbReference type="Proteomes" id="UP000663760"/>
    </source>
</evidence>
<dbReference type="GO" id="GO:0044778">
    <property type="term" value="P:meiotic DNA integrity checkpoint signaling"/>
    <property type="evidence" value="ECO:0007669"/>
    <property type="project" value="TreeGrafter"/>
</dbReference>
<comment type="subcellular location">
    <subcellularLocation>
        <location evidence="1">Nucleus</location>
    </subcellularLocation>
</comment>
<dbReference type="PANTHER" id="PTHR12900">
    <property type="entry name" value="MITOTIC AND DNA DAMAGE CHECKPOINT PROTEIN HUS1"/>
    <property type="match status" value="1"/>
</dbReference>